<organism evidence="1 2">
    <name type="scientific">Desulfovibrio litoralis DSM 11393</name>
    <dbReference type="NCBI Taxonomy" id="1121455"/>
    <lineage>
        <taxon>Bacteria</taxon>
        <taxon>Pseudomonadati</taxon>
        <taxon>Thermodesulfobacteriota</taxon>
        <taxon>Desulfovibrionia</taxon>
        <taxon>Desulfovibrionales</taxon>
        <taxon>Desulfovibrionaceae</taxon>
        <taxon>Desulfovibrio</taxon>
    </lineage>
</organism>
<keyword evidence="2" id="KW-1185">Reference proteome</keyword>
<protein>
    <submittedName>
        <fullName evidence="1">Uncharacterized protein</fullName>
    </submittedName>
</protein>
<sequence>MSAGTYDLWAPDYPHSSSYTTFYRKNPKGHFDLVWFRINESRYLHIGHVSDGCVTVMDIEEWECQHPIFSTGYKERVL</sequence>
<proteinExistence type="predicted"/>
<reference evidence="1 2" key="1">
    <citation type="submission" date="2016-12" db="EMBL/GenBank/DDBJ databases">
        <authorList>
            <person name="Song W.-J."/>
            <person name="Kurnit D.M."/>
        </authorList>
    </citation>
    <scope>NUCLEOTIDE SEQUENCE [LARGE SCALE GENOMIC DNA]</scope>
    <source>
        <strain evidence="1 2">DSM 11393</strain>
    </source>
</reference>
<gene>
    <name evidence="1" type="ORF">SAMN02745728_02014</name>
</gene>
<dbReference type="Proteomes" id="UP000186469">
    <property type="component" value="Unassembled WGS sequence"/>
</dbReference>
<dbReference type="STRING" id="1121455.SAMN02745728_02014"/>
<dbReference type="EMBL" id="FRDI01000012">
    <property type="protein sequence ID" value="SHN70215.1"/>
    <property type="molecule type" value="Genomic_DNA"/>
</dbReference>
<evidence type="ECO:0000313" key="1">
    <source>
        <dbReference type="EMBL" id="SHN70215.1"/>
    </source>
</evidence>
<name>A0A1M7THM2_9BACT</name>
<dbReference type="AlphaFoldDB" id="A0A1M7THM2"/>
<accession>A0A1M7THM2</accession>
<evidence type="ECO:0000313" key="2">
    <source>
        <dbReference type="Proteomes" id="UP000186469"/>
    </source>
</evidence>